<proteinExistence type="predicted"/>
<dbReference type="Proteomes" id="UP000191931">
    <property type="component" value="Unassembled WGS sequence"/>
</dbReference>
<organism evidence="7 8">
    <name type="scientific">Desulfamplus magnetovallimortis</name>
    <dbReference type="NCBI Taxonomy" id="1246637"/>
    <lineage>
        <taxon>Bacteria</taxon>
        <taxon>Pseudomonadati</taxon>
        <taxon>Thermodesulfobacteriota</taxon>
        <taxon>Desulfobacteria</taxon>
        <taxon>Desulfobacterales</taxon>
        <taxon>Desulfobacteraceae</taxon>
        <taxon>Desulfamplus</taxon>
    </lineage>
</organism>
<evidence type="ECO:0000313" key="7">
    <source>
        <dbReference type="EMBL" id="SLM29990.1"/>
    </source>
</evidence>
<dbReference type="InterPro" id="IPR013785">
    <property type="entry name" value="Aldolase_TIM"/>
</dbReference>
<gene>
    <name evidence="7" type="ORF">MTBBW1_2030080</name>
</gene>
<dbReference type="GO" id="GO:0003824">
    <property type="term" value="F:catalytic activity"/>
    <property type="evidence" value="ECO:0007669"/>
    <property type="project" value="InterPro"/>
</dbReference>
<dbReference type="InterPro" id="IPR050377">
    <property type="entry name" value="Radical_SAM_PqqE_MftC-like"/>
</dbReference>
<dbReference type="GO" id="GO:0051536">
    <property type="term" value="F:iron-sulfur cluster binding"/>
    <property type="evidence" value="ECO:0007669"/>
    <property type="project" value="UniProtKB-KW"/>
</dbReference>
<evidence type="ECO:0000256" key="2">
    <source>
        <dbReference type="ARBA" id="ARBA00022691"/>
    </source>
</evidence>
<evidence type="ECO:0000313" key="8">
    <source>
        <dbReference type="Proteomes" id="UP000191931"/>
    </source>
</evidence>
<protein>
    <recommendedName>
        <fullName evidence="6">Radical SAM core domain-containing protein</fullName>
    </recommendedName>
</protein>
<evidence type="ECO:0000256" key="3">
    <source>
        <dbReference type="ARBA" id="ARBA00022723"/>
    </source>
</evidence>
<sequence length="371" mass="42719">MGAKNQIKICLQGKLKAFMIKTNLEYITDTNSNFEYLKIRPAGASYASDIARPLKHPLCLNQFNFSEINSFLLDLTTTCNAKCKFCYSSPYGRVSKFNNTDLLAIDEILHELAKHSLLKRIQIGCDFEPLISKDFHIIGKMFQQKFVDAPLIIVTNGVNLDKINIKDYAKAGGSKFILYVSMHAKNSDIYKSLVKGADFDLIINSVKKIRTDFPEITIQFDCVLTHQNSSDLTAYIQWAFCDLGVDLIEFRKVVIPDSNPALQKEIGLPYHVFLNLYESLKQNNLYEVGELNNSIVPESFWVKNRINIRTKLLREKIWQLKKNEEKFSNKFLEAEKKNSELQNSTCWRITKPIRFVGEKIKKLRNISNVHK</sequence>
<keyword evidence="2" id="KW-0949">S-adenosyl-L-methionine</keyword>
<keyword evidence="5" id="KW-0411">Iron-sulfur</keyword>
<dbReference type="InterPro" id="IPR058240">
    <property type="entry name" value="rSAM_sf"/>
</dbReference>
<reference evidence="7 8" key="1">
    <citation type="submission" date="2017-03" db="EMBL/GenBank/DDBJ databases">
        <authorList>
            <person name="Afonso C.L."/>
            <person name="Miller P.J."/>
            <person name="Scott M.A."/>
            <person name="Spackman E."/>
            <person name="Goraichik I."/>
            <person name="Dimitrov K.M."/>
            <person name="Suarez D.L."/>
            <person name="Swayne D.E."/>
        </authorList>
    </citation>
    <scope>NUCLEOTIDE SEQUENCE [LARGE SCALE GENOMIC DNA]</scope>
    <source>
        <strain evidence="7">PRJEB14757</strain>
    </source>
</reference>
<evidence type="ECO:0000256" key="1">
    <source>
        <dbReference type="ARBA" id="ARBA00001966"/>
    </source>
</evidence>
<keyword evidence="8" id="KW-1185">Reference proteome</keyword>
<name>A0A1W1HBY4_9BACT</name>
<dbReference type="PANTHER" id="PTHR11228">
    <property type="entry name" value="RADICAL SAM DOMAIN PROTEIN"/>
    <property type="match status" value="1"/>
</dbReference>
<dbReference type="CDD" id="cd01335">
    <property type="entry name" value="Radical_SAM"/>
    <property type="match status" value="1"/>
</dbReference>
<dbReference type="SFLD" id="SFLDS00029">
    <property type="entry name" value="Radical_SAM"/>
    <property type="match status" value="1"/>
</dbReference>
<dbReference type="InterPro" id="IPR007197">
    <property type="entry name" value="rSAM"/>
</dbReference>
<keyword evidence="3" id="KW-0479">Metal-binding</keyword>
<evidence type="ECO:0000259" key="6">
    <source>
        <dbReference type="Pfam" id="PF04055"/>
    </source>
</evidence>
<dbReference type="STRING" id="1246637.MTBBW1_2030080"/>
<comment type="cofactor">
    <cofactor evidence="1">
        <name>[4Fe-4S] cluster</name>
        <dbReference type="ChEBI" id="CHEBI:49883"/>
    </cofactor>
</comment>
<accession>A0A1W1HBY4</accession>
<evidence type="ECO:0000256" key="5">
    <source>
        <dbReference type="ARBA" id="ARBA00023014"/>
    </source>
</evidence>
<dbReference type="AlphaFoldDB" id="A0A1W1HBY4"/>
<dbReference type="EMBL" id="FWEV01000117">
    <property type="protein sequence ID" value="SLM29990.1"/>
    <property type="molecule type" value="Genomic_DNA"/>
</dbReference>
<dbReference type="Pfam" id="PF04055">
    <property type="entry name" value="Radical_SAM"/>
    <property type="match status" value="1"/>
</dbReference>
<dbReference type="PANTHER" id="PTHR11228:SF34">
    <property type="entry name" value="TUNGSTEN-CONTAINING ALDEHYDE FERREDOXIN OXIDOREDUCTASE COFACTOR MODIFYING PROTEIN"/>
    <property type="match status" value="1"/>
</dbReference>
<dbReference type="OrthoDB" id="5289119at2"/>
<dbReference type="Gene3D" id="3.20.20.70">
    <property type="entry name" value="Aldolase class I"/>
    <property type="match status" value="1"/>
</dbReference>
<keyword evidence="4" id="KW-0408">Iron</keyword>
<dbReference type="SUPFAM" id="SSF102114">
    <property type="entry name" value="Radical SAM enzymes"/>
    <property type="match status" value="1"/>
</dbReference>
<feature type="domain" description="Radical SAM core" evidence="6">
    <location>
        <begin position="75"/>
        <end position="238"/>
    </location>
</feature>
<evidence type="ECO:0000256" key="4">
    <source>
        <dbReference type="ARBA" id="ARBA00023004"/>
    </source>
</evidence>
<dbReference type="GO" id="GO:0046872">
    <property type="term" value="F:metal ion binding"/>
    <property type="evidence" value="ECO:0007669"/>
    <property type="project" value="UniProtKB-KW"/>
</dbReference>